<dbReference type="Pfam" id="PF00892">
    <property type="entry name" value="EamA"/>
    <property type="match status" value="2"/>
</dbReference>
<name>A0A838XKL8_9HYPH</name>
<comment type="caution">
    <text evidence="8">The sequence shown here is derived from an EMBL/GenBank/DDBJ whole genome shotgun (WGS) entry which is preliminary data.</text>
</comment>
<reference evidence="8 9" key="1">
    <citation type="submission" date="2020-07" db="EMBL/GenBank/DDBJ databases">
        <authorList>
            <person name="Li M."/>
        </authorList>
    </citation>
    <scope>NUCLEOTIDE SEQUENCE [LARGE SCALE GENOMIC DNA]</scope>
    <source>
        <strain evidence="8 9">DSM 23284</strain>
    </source>
</reference>
<keyword evidence="9" id="KW-1185">Reference proteome</keyword>
<feature type="transmembrane region" description="Helical" evidence="6">
    <location>
        <begin position="283"/>
        <end position="301"/>
    </location>
</feature>
<feature type="transmembrane region" description="Helical" evidence="6">
    <location>
        <begin position="257"/>
        <end position="277"/>
    </location>
</feature>
<proteinExistence type="inferred from homology"/>
<dbReference type="InterPro" id="IPR037185">
    <property type="entry name" value="EmrE-like"/>
</dbReference>
<dbReference type="InterPro" id="IPR000620">
    <property type="entry name" value="EamA_dom"/>
</dbReference>
<dbReference type="PANTHER" id="PTHR22911">
    <property type="entry name" value="ACYL-MALONYL CONDENSING ENZYME-RELATED"/>
    <property type="match status" value="1"/>
</dbReference>
<comment type="similarity">
    <text evidence="2">Belongs to the drug/metabolite transporter (DMT) superfamily. 10 TMS drug/metabolite exporter (DME) (TC 2.A.7.3) family.</text>
</comment>
<evidence type="ECO:0000256" key="1">
    <source>
        <dbReference type="ARBA" id="ARBA00004141"/>
    </source>
</evidence>
<dbReference type="AlphaFoldDB" id="A0A838XKL8"/>
<dbReference type="RefSeq" id="WP_181758605.1">
    <property type="nucleotide sequence ID" value="NZ_BMCR01000002.1"/>
</dbReference>
<evidence type="ECO:0000256" key="4">
    <source>
        <dbReference type="ARBA" id="ARBA00022989"/>
    </source>
</evidence>
<protein>
    <submittedName>
        <fullName evidence="8">DMT family transporter</fullName>
    </submittedName>
</protein>
<organism evidence="8 9">
    <name type="scientific">Stappia taiwanensis</name>
    <dbReference type="NCBI Taxonomy" id="992267"/>
    <lineage>
        <taxon>Bacteria</taxon>
        <taxon>Pseudomonadati</taxon>
        <taxon>Pseudomonadota</taxon>
        <taxon>Alphaproteobacteria</taxon>
        <taxon>Hyphomicrobiales</taxon>
        <taxon>Stappiaceae</taxon>
        <taxon>Stappia</taxon>
    </lineage>
</organism>
<evidence type="ECO:0000259" key="7">
    <source>
        <dbReference type="Pfam" id="PF00892"/>
    </source>
</evidence>
<sequence length="321" mass="34434">MSPPRTHARVIRRLHVANHRLSSLPGNLRGILWMLVAGLFFTTMVTLIKLLGARLHVTEIILIRQIFMAMIVAPTIVAGLPGSLVTRHGHLHALRIACASVAMFAGFTAVVHLPLADATALSFSKTFFVTIFAILFLGETVGRHRWLATIAGFIGVLVILRPDAGGGVNLYAGLAVAGAAAAAVVMILIRKLSQFERPVTILTYQAVFVGVIMLPFAIANWKTPTPAEWGLLVIAGFVSWAGQMCNIRAFRAGEASAIAAFDYVRLLYATAIGFLLFSDLPGLHTLAGATLIVAAALYTAWREAYLGKKVTTQSGLRSDPP</sequence>
<keyword evidence="5 6" id="KW-0472">Membrane</keyword>
<keyword evidence="4 6" id="KW-1133">Transmembrane helix</keyword>
<feature type="transmembrane region" description="Helical" evidence="6">
    <location>
        <begin position="93"/>
        <end position="113"/>
    </location>
</feature>
<evidence type="ECO:0000256" key="2">
    <source>
        <dbReference type="ARBA" id="ARBA00009853"/>
    </source>
</evidence>
<feature type="transmembrane region" description="Helical" evidence="6">
    <location>
        <begin position="30"/>
        <end position="48"/>
    </location>
</feature>
<evidence type="ECO:0000256" key="6">
    <source>
        <dbReference type="SAM" id="Phobius"/>
    </source>
</evidence>
<evidence type="ECO:0000313" key="9">
    <source>
        <dbReference type="Proteomes" id="UP000559404"/>
    </source>
</evidence>
<feature type="transmembrane region" description="Helical" evidence="6">
    <location>
        <begin position="201"/>
        <end position="221"/>
    </location>
</feature>
<gene>
    <name evidence="8" type="ORF">H1W37_01930</name>
</gene>
<dbReference type="EMBL" id="JACEON010000002">
    <property type="protein sequence ID" value="MBA4610397.1"/>
    <property type="molecule type" value="Genomic_DNA"/>
</dbReference>
<evidence type="ECO:0000313" key="8">
    <source>
        <dbReference type="EMBL" id="MBA4610397.1"/>
    </source>
</evidence>
<dbReference type="GO" id="GO:0016020">
    <property type="term" value="C:membrane"/>
    <property type="evidence" value="ECO:0007669"/>
    <property type="project" value="UniProtKB-SubCell"/>
</dbReference>
<feature type="transmembrane region" description="Helical" evidence="6">
    <location>
        <begin position="119"/>
        <end position="138"/>
    </location>
</feature>
<evidence type="ECO:0000256" key="5">
    <source>
        <dbReference type="ARBA" id="ARBA00023136"/>
    </source>
</evidence>
<accession>A0A838XKL8</accession>
<dbReference type="Proteomes" id="UP000559404">
    <property type="component" value="Unassembled WGS sequence"/>
</dbReference>
<feature type="domain" description="EamA" evidence="7">
    <location>
        <begin position="29"/>
        <end position="160"/>
    </location>
</feature>
<feature type="transmembrane region" description="Helical" evidence="6">
    <location>
        <begin position="60"/>
        <end position="81"/>
    </location>
</feature>
<comment type="subcellular location">
    <subcellularLocation>
        <location evidence="1">Membrane</location>
        <topology evidence="1">Multi-pass membrane protein</topology>
    </subcellularLocation>
</comment>
<keyword evidence="3 6" id="KW-0812">Transmembrane</keyword>
<dbReference type="SUPFAM" id="SSF103481">
    <property type="entry name" value="Multidrug resistance efflux transporter EmrE"/>
    <property type="match status" value="2"/>
</dbReference>
<dbReference type="PANTHER" id="PTHR22911:SF6">
    <property type="entry name" value="SOLUTE CARRIER FAMILY 35 MEMBER G1"/>
    <property type="match status" value="1"/>
</dbReference>
<feature type="domain" description="EamA" evidence="7">
    <location>
        <begin position="173"/>
        <end position="298"/>
    </location>
</feature>
<feature type="transmembrane region" description="Helical" evidence="6">
    <location>
        <begin position="145"/>
        <end position="162"/>
    </location>
</feature>
<reference evidence="8 9" key="2">
    <citation type="submission" date="2020-08" db="EMBL/GenBank/DDBJ databases">
        <title>Stappia taiwanensis sp. nov., isolated from a coastal thermal spring.</title>
        <authorList>
            <person name="Kampfer P."/>
        </authorList>
    </citation>
    <scope>NUCLEOTIDE SEQUENCE [LARGE SCALE GENOMIC DNA]</scope>
    <source>
        <strain evidence="8 9">DSM 23284</strain>
    </source>
</reference>
<feature type="transmembrane region" description="Helical" evidence="6">
    <location>
        <begin position="168"/>
        <end position="189"/>
    </location>
</feature>
<evidence type="ECO:0000256" key="3">
    <source>
        <dbReference type="ARBA" id="ARBA00022692"/>
    </source>
</evidence>